<dbReference type="InterPro" id="IPR024425">
    <property type="entry name" value="LiaF-like_C"/>
</dbReference>
<dbReference type="PIRSF" id="PIRSF031509">
    <property type="entry name" value="Cell_wall_LiaF/YvqF"/>
    <property type="match status" value="1"/>
</dbReference>
<proteinExistence type="predicted"/>
<evidence type="ECO:0000313" key="2">
    <source>
        <dbReference type="EMBL" id="KOO49859.1"/>
    </source>
</evidence>
<dbReference type="RefSeq" id="WP_053418032.1">
    <property type="nucleotide sequence ID" value="NZ_JBNNUM010000008.1"/>
</dbReference>
<dbReference type="GO" id="GO:0016020">
    <property type="term" value="C:membrane"/>
    <property type="evidence" value="ECO:0007669"/>
    <property type="project" value="InterPro"/>
</dbReference>
<feature type="domain" description="Cell wall-active antibiotics response LiaF-like C-terminal" evidence="1">
    <location>
        <begin position="117"/>
        <end position="230"/>
    </location>
</feature>
<dbReference type="GeneID" id="301137640"/>
<dbReference type="AlphaFoldDB" id="A0A0M0LFM7"/>
<dbReference type="Proteomes" id="UP000036867">
    <property type="component" value="Unassembled WGS sequence"/>
</dbReference>
<dbReference type="InterPro" id="IPR016975">
    <property type="entry name" value="Cell_wall_LiaF"/>
</dbReference>
<comment type="caution">
    <text evidence="2">The sequence shown here is derived from an EMBL/GenBank/DDBJ whole genome shotgun (WGS) entry which is preliminary data.</text>
</comment>
<accession>A0A0M0LFM7</accession>
<gene>
    <name evidence="2" type="ORF">AMD00_16220</name>
</gene>
<keyword evidence="3" id="KW-1185">Reference proteome</keyword>
<dbReference type="STRING" id="263475.AMD00_16220"/>
<dbReference type="EMBL" id="LILB01000005">
    <property type="protein sequence ID" value="KOO49859.1"/>
    <property type="molecule type" value="Genomic_DNA"/>
</dbReference>
<dbReference type="OrthoDB" id="2351415at2"/>
<name>A0A0M0LFM7_9BACL</name>
<dbReference type="InterPro" id="IPR047793">
    <property type="entry name" value="LiaF_C"/>
</dbReference>
<dbReference type="NCBIfam" id="NF040535">
    <property type="entry name" value="LiaF_C_term"/>
    <property type="match status" value="1"/>
</dbReference>
<dbReference type="Pfam" id="PF09922">
    <property type="entry name" value="LiaF-like_C"/>
    <property type="match status" value="1"/>
</dbReference>
<evidence type="ECO:0000259" key="1">
    <source>
        <dbReference type="Pfam" id="PF09922"/>
    </source>
</evidence>
<protein>
    <recommendedName>
        <fullName evidence="1">Cell wall-active antibiotics response LiaF-like C-terminal domain-containing protein</fullName>
    </recommendedName>
</protein>
<sequence length="233" mass="26447">MNQITTNKLTMLLLISLLLVFIEVTFFGNGSIIFALLGIVMIYMSISKRRKWLFWMGAVISIISLFSMWSLRILVVATLLYILWQLKKGAPVSISLTEQFDHNQIGAQSIIQNKAFSFQRTPTNAYEWQDIHVQGIVGDLTIDTTQTLLPKGTSLISVRQGFGKVRIAVPYEVPVRIHFNTLVGDVQLFGNKMPRLWNKTISMKDGYNPEIEHTVELIITVSTLFGDVEVIRK</sequence>
<reference evidence="3" key="1">
    <citation type="submission" date="2015-08" db="EMBL/GenBank/DDBJ databases">
        <title>Fjat-10028 dsm 16317.</title>
        <authorList>
            <person name="Liu B."/>
            <person name="Wang J."/>
            <person name="Zhu Y."/>
            <person name="Liu G."/>
            <person name="Chen Q."/>
            <person name="Chen Z."/>
            <person name="Lan J."/>
            <person name="Che J."/>
            <person name="Ge C."/>
            <person name="Shi H."/>
            <person name="Pan Z."/>
            <person name="Liu X."/>
        </authorList>
    </citation>
    <scope>NUCLEOTIDE SEQUENCE [LARGE SCALE GENOMIC DNA]</scope>
    <source>
        <strain evidence="3">DSM 16317</strain>
    </source>
</reference>
<evidence type="ECO:0000313" key="3">
    <source>
        <dbReference type="Proteomes" id="UP000036867"/>
    </source>
</evidence>
<organism evidence="2 3">
    <name type="scientific">Viridibacillus arvi</name>
    <dbReference type="NCBI Taxonomy" id="263475"/>
    <lineage>
        <taxon>Bacteria</taxon>
        <taxon>Bacillati</taxon>
        <taxon>Bacillota</taxon>
        <taxon>Bacilli</taxon>
        <taxon>Bacillales</taxon>
        <taxon>Caryophanaceae</taxon>
        <taxon>Viridibacillus</taxon>
    </lineage>
</organism>